<dbReference type="Pfam" id="PF12275">
    <property type="entry name" value="DUF3616"/>
    <property type="match status" value="1"/>
</dbReference>
<accession>A0A2P7QRA4</accession>
<keyword evidence="3" id="KW-1185">Reference proteome</keyword>
<sequence length="352" mass="38276">MVSAWPEPAEPAARVTLRFGDIDDDVIENLSAGTRIEHTLFVAADEQAQIEGLTKSGTDWSDHRRFAIDALLPVSFPDEEADVEGLAADDNWLWVVGSHARTRPKPEKAPGGCIDLDDLADLKDTRPRALLGRIPLIEQGGRWTPVAQDGKRRAGILKQGKHGNAVAKAFRRDPLLRPFTRIPAKEGGIDVEGIAVCGDRVALGMRGPVIATHALLIEFAVQAKKSGSLALTAPPVRRLLALEGLGIRDLKRCGDDLLILAGPTTGLSGPCALYRWRDWVNDPPHDPSRVRLHRPERICELPFGRGEDHPEGLALWEDDADGARQILVICDSPSPARLGNKALVADVFRLPA</sequence>
<evidence type="ECO:0000313" key="2">
    <source>
        <dbReference type="EMBL" id="PSJ40506.1"/>
    </source>
</evidence>
<reference evidence="2 3" key="1">
    <citation type="submission" date="2018-03" db="EMBL/GenBank/DDBJ databases">
        <title>The draft genome of Sphingosinicella sp. GL-C-18.</title>
        <authorList>
            <person name="Liu L."/>
            <person name="Li L."/>
            <person name="Liang L."/>
            <person name="Zhang X."/>
            <person name="Wang T."/>
        </authorList>
    </citation>
    <scope>NUCLEOTIDE SEQUENCE [LARGE SCALE GENOMIC DNA]</scope>
    <source>
        <strain evidence="2 3">GL-C-18</strain>
    </source>
</reference>
<evidence type="ECO:0000259" key="1">
    <source>
        <dbReference type="Pfam" id="PF12275"/>
    </source>
</evidence>
<evidence type="ECO:0000313" key="3">
    <source>
        <dbReference type="Proteomes" id="UP000241167"/>
    </source>
</evidence>
<feature type="domain" description="DUF3616" evidence="1">
    <location>
        <begin position="29"/>
        <end position="343"/>
    </location>
</feature>
<organism evidence="2 3">
    <name type="scientific">Allosphingosinicella deserti</name>
    <dbReference type="NCBI Taxonomy" id="2116704"/>
    <lineage>
        <taxon>Bacteria</taxon>
        <taxon>Pseudomonadati</taxon>
        <taxon>Pseudomonadota</taxon>
        <taxon>Alphaproteobacteria</taxon>
        <taxon>Sphingomonadales</taxon>
        <taxon>Sphingomonadaceae</taxon>
        <taxon>Allosphingosinicella</taxon>
    </lineage>
</organism>
<dbReference type="AlphaFoldDB" id="A0A2P7QRA4"/>
<comment type="caution">
    <text evidence="2">The sequence shown here is derived from an EMBL/GenBank/DDBJ whole genome shotgun (WGS) entry which is preliminary data.</text>
</comment>
<dbReference type="Proteomes" id="UP000241167">
    <property type="component" value="Unassembled WGS sequence"/>
</dbReference>
<proteinExistence type="predicted"/>
<gene>
    <name evidence="2" type="ORF">C7I55_09235</name>
</gene>
<name>A0A2P7QRA4_9SPHN</name>
<dbReference type="EMBL" id="PXYI01000003">
    <property type="protein sequence ID" value="PSJ40506.1"/>
    <property type="molecule type" value="Genomic_DNA"/>
</dbReference>
<dbReference type="InterPro" id="IPR022060">
    <property type="entry name" value="DUF3616"/>
</dbReference>
<protein>
    <submittedName>
        <fullName evidence="2">DUF3616 domain-containing protein</fullName>
    </submittedName>
</protein>